<comment type="caution">
    <text evidence="1">The sequence shown here is derived from an EMBL/GenBank/DDBJ whole genome shotgun (WGS) entry which is preliminary data.</text>
</comment>
<dbReference type="Proteomes" id="UP001085076">
    <property type="component" value="Miscellaneous, Linkage group lg04"/>
</dbReference>
<dbReference type="AlphaFoldDB" id="A0A9D5CP09"/>
<sequence>MKDIGNATIQLKKLSLNKGARRRVASQLWIGRGVDILIARAFVLLWKRIFWEIRVRSSFSPLEVVMMSQTF</sequence>
<proteinExistence type="predicted"/>
<evidence type="ECO:0000313" key="2">
    <source>
        <dbReference type="Proteomes" id="UP001085076"/>
    </source>
</evidence>
<organism evidence="1 2">
    <name type="scientific">Dioscorea zingiberensis</name>
    <dbReference type="NCBI Taxonomy" id="325984"/>
    <lineage>
        <taxon>Eukaryota</taxon>
        <taxon>Viridiplantae</taxon>
        <taxon>Streptophyta</taxon>
        <taxon>Embryophyta</taxon>
        <taxon>Tracheophyta</taxon>
        <taxon>Spermatophyta</taxon>
        <taxon>Magnoliopsida</taxon>
        <taxon>Liliopsida</taxon>
        <taxon>Dioscoreales</taxon>
        <taxon>Dioscoreaceae</taxon>
        <taxon>Dioscorea</taxon>
    </lineage>
</organism>
<name>A0A9D5CP09_9LILI</name>
<keyword evidence="2" id="KW-1185">Reference proteome</keyword>
<protein>
    <submittedName>
        <fullName evidence="1">Uncharacterized protein</fullName>
    </submittedName>
</protein>
<accession>A0A9D5CP09</accession>
<gene>
    <name evidence="1" type="ORF">J5N97_017410</name>
</gene>
<dbReference type="EMBL" id="JAGGNH010000004">
    <property type="protein sequence ID" value="KAJ0975445.1"/>
    <property type="molecule type" value="Genomic_DNA"/>
</dbReference>
<evidence type="ECO:0000313" key="1">
    <source>
        <dbReference type="EMBL" id="KAJ0975445.1"/>
    </source>
</evidence>
<reference evidence="1" key="1">
    <citation type="submission" date="2021-03" db="EMBL/GenBank/DDBJ databases">
        <authorList>
            <person name="Li Z."/>
            <person name="Yang C."/>
        </authorList>
    </citation>
    <scope>NUCLEOTIDE SEQUENCE</scope>
    <source>
        <strain evidence="1">Dzin_1.0</strain>
        <tissue evidence="1">Leaf</tissue>
    </source>
</reference>
<reference evidence="1" key="2">
    <citation type="journal article" date="2022" name="Hortic Res">
        <title>The genome of Dioscorea zingiberensis sheds light on the biosynthesis, origin and evolution of the medicinally important diosgenin saponins.</title>
        <authorList>
            <person name="Li Y."/>
            <person name="Tan C."/>
            <person name="Li Z."/>
            <person name="Guo J."/>
            <person name="Li S."/>
            <person name="Chen X."/>
            <person name="Wang C."/>
            <person name="Dai X."/>
            <person name="Yang H."/>
            <person name="Song W."/>
            <person name="Hou L."/>
            <person name="Xu J."/>
            <person name="Tong Z."/>
            <person name="Xu A."/>
            <person name="Yuan X."/>
            <person name="Wang W."/>
            <person name="Yang Q."/>
            <person name="Chen L."/>
            <person name="Sun Z."/>
            <person name="Wang K."/>
            <person name="Pan B."/>
            <person name="Chen J."/>
            <person name="Bao Y."/>
            <person name="Liu F."/>
            <person name="Qi X."/>
            <person name="Gang D.R."/>
            <person name="Wen J."/>
            <person name="Li J."/>
        </authorList>
    </citation>
    <scope>NUCLEOTIDE SEQUENCE</scope>
    <source>
        <strain evidence="1">Dzin_1.0</strain>
    </source>
</reference>